<protein>
    <submittedName>
        <fullName evidence="4">TetR/AcrR family transcriptional regulator</fullName>
    </submittedName>
</protein>
<evidence type="ECO:0000256" key="2">
    <source>
        <dbReference type="PROSITE-ProRule" id="PRU00335"/>
    </source>
</evidence>
<dbReference type="PRINTS" id="PR00455">
    <property type="entry name" value="HTHTETR"/>
</dbReference>
<dbReference type="PROSITE" id="PS01081">
    <property type="entry name" value="HTH_TETR_1"/>
    <property type="match status" value="1"/>
</dbReference>
<comment type="caution">
    <text evidence="4">The sequence shown here is derived from an EMBL/GenBank/DDBJ whole genome shotgun (WGS) entry which is preliminary data.</text>
</comment>
<dbReference type="PANTHER" id="PTHR30055">
    <property type="entry name" value="HTH-TYPE TRANSCRIPTIONAL REGULATOR RUTR"/>
    <property type="match status" value="1"/>
</dbReference>
<dbReference type="PANTHER" id="PTHR30055:SF226">
    <property type="entry name" value="HTH-TYPE TRANSCRIPTIONAL REGULATOR PKSA"/>
    <property type="match status" value="1"/>
</dbReference>
<dbReference type="EMBL" id="VFRR01000102">
    <property type="protein sequence ID" value="TPE43433.1"/>
    <property type="molecule type" value="Genomic_DNA"/>
</dbReference>
<evidence type="ECO:0000256" key="1">
    <source>
        <dbReference type="ARBA" id="ARBA00023125"/>
    </source>
</evidence>
<dbReference type="InterPro" id="IPR001647">
    <property type="entry name" value="HTH_TetR"/>
</dbReference>
<feature type="non-terminal residue" evidence="4">
    <location>
        <position position="173"/>
    </location>
</feature>
<dbReference type="SUPFAM" id="SSF48498">
    <property type="entry name" value="Tetracyclin repressor-like, C-terminal domain"/>
    <property type="match status" value="1"/>
</dbReference>
<evidence type="ECO:0000313" key="5">
    <source>
        <dbReference type="Proteomes" id="UP000315901"/>
    </source>
</evidence>
<dbReference type="SUPFAM" id="SSF46689">
    <property type="entry name" value="Homeodomain-like"/>
    <property type="match status" value="1"/>
</dbReference>
<dbReference type="Gene3D" id="1.10.357.10">
    <property type="entry name" value="Tetracycline Repressor, domain 2"/>
    <property type="match status" value="1"/>
</dbReference>
<dbReference type="PROSITE" id="PS50977">
    <property type="entry name" value="HTH_TETR_2"/>
    <property type="match status" value="1"/>
</dbReference>
<keyword evidence="5" id="KW-1185">Reference proteome</keyword>
<feature type="DNA-binding region" description="H-T-H motif" evidence="2">
    <location>
        <begin position="31"/>
        <end position="50"/>
    </location>
</feature>
<dbReference type="GO" id="GO:0000976">
    <property type="term" value="F:transcription cis-regulatory region binding"/>
    <property type="evidence" value="ECO:0007669"/>
    <property type="project" value="TreeGrafter"/>
</dbReference>
<dbReference type="AlphaFoldDB" id="A0A501W0D9"/>
<dbReference type="InterPro" id="IPR050109">
    <property type="entry name" value="HTH-type_TetR-like_transc_reg"/>
</dbReference>
<proteinExistence type="predicted"/>
<dbReference type="InterPro" id="IPR036271">
    <property type="entry name" value="Tet_transcr_reg_TetR-rel_C_sf"/>
</dbReference>
<feature type="domain" description="HTH tetR-type" evidence="3">
    <location>
        <begin position="8"/>
        <end position="68"/>
    </location>
</feature>
<accession>A0A501W0D9</accession>
<dbReference type="Proteomes" id="UP000315901">
    <property type="component" value="Unassembled WGS sequence"/>
</dbReference>
<dbReference type="OrthoDB" id="116240at2"/>
<reference evidence="4 5" key="1">
    <citation type="submission" date="2019-06" db="EMBL/GenBank/DDBJ databases">
        <title>A novel bacterium of genus Marinomonas, isolated from coastal sand.</title>
        <authorList>
            <person name="Huang H."/>
            <person name="Mo K."/>
            <person name="Hu Y."/>
        </authorList>
    </citation>
    <scope>NUCLEOTIDE SEQUENCE [LARGE SCALE GENOMIC DNA]</scope>
    <source>
        <strain evidence="4 5">HB171799</strain>
    </source>
</reference>
<dbReference type="RefSeq" id="WP_140591924.1">
    <property type="nucleotide sequence ID" value="NZ_VFRR01000102.1"/>
</dbReference>
<evidence type="ECO:0000259" key="3">
    <source>
        <dbReference type="PROSITE" id="PS50977"/>
    </source>
</evidence>
<gene>
    <name evidence="4" type="ORF">FJM67_17235</name>
</gene>
<name>A0A501W0D9_9GAMM</name>
<sequence>MLKRMSGSERKDELINALLELAYEIGPDRLTTSDIAARIGVTQGTVFRHFKNKDELWVAAIRKVTDGLKSAWAENLLLSQEMDAKQRVARLVHCQLELIQNTPALPLILFSRELNTENEELRTIIRETLFVFDSYLTSLIDEALIGRDQSEITAPDIAKYLTSLIQGQAVRWG</sequence>
<dbReference type="GO" id="GO:0003700">
    <property type="term" value="F:DNA-binding transcription factor activity"/>
    <property type="evidence" value="ECO:0007669"/>
    <property type="project" value="TreeGrafter"/>
</dbReference>
<dbReference type="InterPro" id="IPR009057">
    <property type="entry name" value="Homeodomain-like_sf"/>
</dbReference>
<organism evidence="4 5">
    <name type="scientific">Maribrevibacterium harenarium</name>
    <dbReference type="NCBI Taxonomy" id="2589817"/>
    <lineage>
        <taxon>Bacteria</taxon>
        <taxon>Pseudomonadati</taxon>
        <taxon>Pseudomonadota</taxon>
        <taxon>Gammaproteobacteria</taxon>
        <taxon>Oceanospirillales</taxon>
        <taxon>Oceanospirillaceae</taxon>
        <taxon>Maribrevibacterium</taxon>
    </lineage>
</organism>
<keyword evidence="1 2" id="KW-0238">DNA-binding</keyword>
<dbReference type="InterPro" id="IPR023772">
    <property type="entry name" value="DNA-bd_HTH_TetR-type_CS"/>
</dbReference>
<dbReference type="Pfam" id="PF00440">
    <property type="entry name" value="TetR_N"/>
    <property type="match status" value="1"/>
</dbReference>
<evidence type="ECO:0000313" key="4">
    <source>
        <dbReference type="EMBL" id="TPE43433.1"/>
    </source>
</evidence>